<feature type="transmembrane region" description="Helical" evidence="6">
    <location>
        <begin position="157"/>
        <end position="186"/>
    </location>
</feature>
<comment type="subcellular location">
    <subcellularLocation>
        <location evidence="1">Membrane</location>
        <topology evidence="1">Multi-pass membrane protein</topology>
    </subcellularLocation>
</comment>
<feature type="transmembrane region" description="Helical" evidence="6">
    <location>
        <begin position="241"/>
        <end position="270"/>
    </location>
</feature>
<protein>
    <submittedName>
        <fullName evidence="7">AI-2E family transporter</fullName>
    </submittedName>
</protein>
<feature type="transmembrane region" description="Helical" evidence="6">
    <location>
        <begin position="213"/>
        <end position="235"/>
    </location>
</feature>
<comment type="similarity">
    <text evidence="2">Belongs to the autoinducer-2 exporter (AI-2E) (TC 2.A.86) family.</text>
</comment>
<dbReference type="RefSeq" id="WP_191195805.1">
    <property type="nucleotide sequence ID" value="NZ_JACXYZ010000002.1"/>
</dbReference>
<proteinExistence type="inferred from homology"/>
<evidence type="ECO:0000256" key="6">
    <source>
        <dbReference type="SAM" id="Phobius"/>
    </source>
</evidence>
<keyword evidence="5 6" id="KW-0472">Membrane</keyword>
<feature type="transmembrane region" description="Helical" evidence="6">
    <location>
        <begin position="49"/>
        <end position="67"/>
    </location>
</feature>
<accession>A0ABR8NFC4</accession>
<evidence type="ECO:0000256" key="2">
    <source>
        <dbReference type="ARBA" id="ARBA00009773"/>
    </source>
</evidence>
<reference evidence="7 8" key="1">
    <citation type="submission" date="2020-09" db="EMBL/GenBank/DDBJ databases">
        <title>novel species in genus Nocardioides.</title>
        <authorList>
            <person name="Zhang G."/>
        </authorList>
    </citation>
    <scope>NUCLEOTIDE SEQUENCE [LARGE SCALE GENOMIC DNA]</scope>
    <source>
        <strain evidence="7 8">KCTC 39551</strain>
    </source>
</reference>
<dbReference type="Proteomes" id="UP000618818">
    <property type="component" value="Unassembled WGS sequence"/>
</dbReference>
<keyword evidence="8" id="KW-1185">Reference proteome</keyword>
<evidence type="ECO:0000256" key="4">
    <source>
        <dbReference type="ARBA" id="ARBA00022989"/>
    </source>
</evidence>
<evidence type="ECO:0000313" key="8">
    <source>
        <dbReference type="Proteomes" id="UP000618818"/>
    </source>
</evidence>
<feature type="transmembrane region" description="Helical" evidence="6">
    <location>
        <begin position="316"/>
        <end position="338"/>
    </location>
</feature>
<comment type="caution">
    <text evidence="7">The sequence shown here is derived from an EMBL/GenBank/DDBJ whole genome shotgun (WGS) entry which is preliminary data.</text>
</comment>
<dbReference type="Pfam" id="PF01594">
    <property type="entry name" value="AI-2E_transport"/>
    <property type="match status" value="1"/>
</dbReference>
<dbReference type="PANTHER" id="PTHR21716">
    <property type="entry name" value="TRANSMEMBRANE PROTEIN"/>
    <property type="match status" value="1"/>
</dbReference>
<sequence>MPLVPADSSRTADDVRGASAGALPRSIVVLLGIAGVVATGVGIKAASGIVAPAVLALVLTIAVLPVGRWARSHRWPGWLATLAALVAAYLILLVMVVGLVVCLIKFADLLPAYAAETKDLTKDVEDGLAQVGLSTSATSDALSKVDLSKLAGLVGDLISGVLGALGNLFFLVTLMFFFVVAVPGFAPRVAALRGTKPGLTAALGKFVRGSQTYLLMTALFGAIVGVLDAGALWLLGVPLPLVWGFFSFLTNFIPNIGFVIGVIPPAFLALLDGGWEAMLWVIVAYSLLNVTIQTFIQPRIVGNSVGLSAEITFISLVVWTFLLGALGALLAVPMTLLLRAIFIDADDRASWVAPLIDAQVEDEKPVVVDEEPGG</sequence>
<evidence type="ECO:0000256" key="3">
    <source>
        <dbReference type="ARBA" id="ARBA00022692"/>
    </source>
</evidence>
<evidence type="ECO:0000313" key="7">
    <source>
        <dbReference type="EMBL" id="MBD3925956.1"/>
    </source>
</evidence>
<dbReference type="EMBL" id="JACXYZ010000002">
    <property type="protein sequence ID" value="MBD3925956.1"/>
    <property type="molecule type" value="Genomic_DNA"/>
</dbReference>
<organism evidence="7 8">
    <name type="scientific">Nocardioides cavernae</name>
    <dbReference type="NCBI Taxonomy" id="1921566"/>
    <lineage>
        <taxon>Bacteria</taxon>
        <taxon>Bacillati</taxon>
        <taxon>Actinomycetota</taxon>
        <taxon>Actinomycetes</taxon>
        <taxon>Propionibacteriales</taxon>
        <taxon>Nocardioidaceae</taxon>
        <taxon>Nocardioides</taxon>
    </lineage>
</organism>
<feature type="transmembrane region" description="Helical" evidence="6">
    <location>
        <begin position="26"/>
        <end position="43"/>
    </location>
</feature>
<keyword evidence="4 6" id="KW-1133">Transmembrane helix</keyword>
<keyword evidence="3 6" id="KW-0812">Transmembrane</keyword>
<evidence type="ECO:0000256" key="5">
    <source>
        <dbReference type="ARBA" id="ARBA00023136"/>
    </source>
</evidence>
<feature type="transmembrane region" description="Helical" evidence="6">
    <location>
        <begin position="79"/>
        <end position="107"/>
    </location>
</feature>
<dbReference type="InterPro" id="IPR002549">
    <property type="entry name" value="AI-2E-like"/>
</dbReference>
<evidence type="ECO:0000256" key="1">
    <source>
        <dbReference type="ARBA" id="ARBA00004141"/>
    </source>
</evidence>
<gene>
    <name evidence="7" type="ORF">IEZ26_15140</name>
</gene>
<feature type="transmembrane region" description="Helical" evidence="6">
    <location>
        <begin position="277"/>
        <end position="296"/>
    </location>
</feature>
<dbReference type="PANTHER" id="PTHR21716:SF64">
    <property type="entry name" value="AI-2 TRANSPORT PROTEIN TQSA"/>
    <property type="match status" value="1"/>
</dbReference>
<name>A0ABR8NFC4_9ACTN</name>